<keyword evidence="2" id="KW-0472">Membrane</keyword>
<sequence>MLVDINLLPQKERDRPASIVAAIAILLVAVIIWAVFAFLAGGHKEQQAIAAAQTVQVQAEQAMLREQLEAVQGMNEEQQLKATVDWAESYQFDTLPLLAELVSKLPVRGFFDSFSYTGMDVATLGVQFDTAREAAYYLAQLKTSSLLESATLDSVVQEELEEETAEDGTVIIDEDAPVINPRYLATYTLIFVDGRVPALTPEGEIIVEEPVTEEVPAETPPAEEAPAAEVDVNVEVDQPAPAPTTESETPVAPATEAPVPTDGTAGDDQ</sequence>
<protein>
    <recommendedName>
        <fullName evidence="5">Fimbrial assembly protein</fullName>
    </recommendedName>
</protein>
<feature type="transmembrane region" description="Helical" evidence="2">
    <location>
        <begin position="20"/>
        <end position="40"/>
    </location>
</feature>
<dbReference type="Proteomes" id="UP000525923">
    <property type="component" value="Unassembled WGS sequence"/>
</dbReference>
<evidence type="ECO:0008006" key="5">
    <source>
        <dbReference type="Google" id="ProtNLM"/>
    </source>
</evidence>
<feature type="compositionally biased region" description="Low complexity" evidence="1">
    <location>
        <begin position="220"/>
        <end position="261"/>
    </location>
</feature>
<dbReference type="AlphaFoldDB" id="A0A7W8CSW9"/>
<dbReference type="EMBL" id="JACHHE010000005">
    <property type="protein sequence ID" value="MBB5180736.1"/>
    <property type="molecule type" value="Genomic_DNA"/>
</dbReference>
<gene>
    <name evidence="3" type="ORF">HNQ44_002165</name>
</gene>
<keyword evidence="2" id="KW-0812">Transmembrane</keyword>
<accession>A0A7W8CSW9</accession>
<evidence type="ECO:0000313" key="3">
    <source>
        <dbReference type="EMBL" id="MBB5180736.1"/>
    </source>
</evidence>
<reference evidence="3 4" key="1">
    <citation type="submission" date="2020-08" db="EMBL/GenBank/DDBJ databases">
        <title>Genomic Encyclopedia of Type Strains, Phase IV (KMG-IV): sequencing the most valuable type-strain genomes for metagenomic binning, comparative biology and taxonomic classification.</title>
        <authorList>
            <person name="Goeker M."/>
        </authorList>
    </citation>
    <scope>NUCLEOTIDE SEQUENCE [LARGE SCALE GENOMIC DNA]</scope>
    <source>
        <strain evidence="3 4">DSM 15895</strain>
    </source>
</reference>
<keyword evidence="2" id="KW-1133">Transmembrane helix</keyword>
<keyword evidence="4" id="KW-1185">Reference proteome</keyword>
<comment type="caution">
    <text evidence="3">The sequence shown here is derived from an EMBL/GenBank/DDBJ whole genome shotgun (WGS) entry which is preliminary data.</text>
</comment>
<name>A0A7W8CSW9_9BACL</name>
<evidence type="ECO:0000256" key="1">
    <source>
        <dbReference type="SAM" id="MobiDB-lite"/>
    </source>
</evidence>
<evidence type="ECO:0000313" key="4">
    <source>
        <dbReference type="Proteomes" id="UP000525923"/>
    </source>
</evidence>
<proteinExistence type="predicted"/>
<organism evidence="3 4">
    <name type="scientific">Planococcus koreensis</name>
    <dbReference type="NCBI Taxonomy" id="112331"/>
    <lineage>
        <taxon>Bacteria</taxon>
        <taxon>Bacillati</taxon>
        <taxon>Bacillota</taxon>
        <taxon>Bacilli</taxon>
        <taxon>Bacillales</taxon>
        <taxon>Caryophanaceae</taxon>
        <taxon>Planococcus</taxon>
    </lineage>
</organism>
<dbReference type="RefSeq" id="WP_135500670.1">
    <property type="nucleotide sequence ID" value="NZ_JACHHE010000005.1"/>
</dbReference>
<feature type="region of interest" description="Disordered" evidence="1">
    <location>
        <begin position="211"/>
        <end position="269"/>
    </location>
</feature>
<dbReference type="OrthoDB" id="2971140at2"/>
<evidence type="ECO:0000256" key="2">
    <source>
        <dbReference type="SAM" id="Phobius"/>
    </source>
</evidence>